<dbReference type="InterPro" id="IPR050650">
    <property type="entry name" value="Type-II_Cytokine-TF_Rcpt"/>
</dbReference>
<dbReference type="PANTHER" id="PTHR20859:SF53">
    <property type="entry name" value="INTERLEUKIN-22 RECEPTOR SUBUNIT ALPHA-1"/>
    <property type="match status" value="1"/>
</dbReference>
<dbReference type="GO" id="GO:0005886">
    <property type="term" value="C:plasma membrane"/>
    <property type="evidence" value="ECO:0007669"/>
    <property type="project" value="TreeGrafter"/>
</dbReference>
<organism evidence="8 9">
    <name type="scientific">Acipenser oxyrinchus oxyrinchus</name>
    <dbReference type="NCBI Taxonomy" id="40147"/>
    <lineage>
        <taxon>Eukaryota</taxon>
        <taxon>Metazoa</taxon>
        <taxon>Chordata</taxon>
        <taxon>Craniata</taxon>
        <taxon>Vertebrata</taxon>
        <taxon>Euteleostomi</taxon>
        <taxon>Actinopterygii</taxon>
        <taxon>Chondrostei</taxon>
        <taxon>Acipenseriformes</taxon>
        <taxon>Acipenseridae</taxon>
        <taxon>Acipenser</taxon>
    </lineage>
</organism>
<dbReference type="InterPro" id="IPR036116">
    <property type="entry name" value="FN3_sf"/>
</dbReference>
<dbReference type="SUPFAM" id="SSF49265">
    <property type="entry name" value="Fibronectin type III"/>
    <property type="match status" value="2"/>
</dbReference>
<dbReference type="Proteomes" id="UP001230051">
    <property type="component" value="Unassembled WGS sequence"/>
</dbReference>
<dbReference type="Pfam" id="PF09294">
    <property type="entry name" value="Interfer-bind"/>
    <property type="match status" value="1"/>
</dbReference>
<comment type="caution">
    <text evidence="8">The sequence shown here is derived from an EMBL/GenBank/DDBJ whole genome shotgun (WGS) entry which is preliminary data.</text>
</comment>
<keyword evidence="4 8" id="KW-0675">Receptor</keyword>
<dbReference type="EMBL" id="JAGXEW010000006">
    <property type="protein sequence ID" value="KAK1170564.1"/>
    <property type="molecule type" value="Genomic_DNA"/>
</dbReference>
<feature type="domain" description="Fibronectin type-III" evidence="6">
    <location>
        <begin position="10"/>
        <end position="113"/>
    </location>
</feature>
<dbReference type="InterPro" id="IPR003961">
    <property type="entry name" value="FN3_dom"/>
</dbReference>
<evidence type="ECO:0000256" key="2">
    <source>
        <dbReference type="ARBA" id="ARBA00022729"/>
    </source>
</evidence>
<dbReference type="PANTHER" id="PTHR20859">
    <property type="entry name" value="INTERFERON/INTERLEUKIN RECEPTOR"/>
    <property type="match status" value="1"/>
</dbReference>
<comment type="similarity">
    <text evidence="1">Belongs to the type II cytokine receptor family.</text>
</comment>
<sequence length="230" mass="26773">MVLKELLLVCLLNVCCSNAGGGPAIHDVIKPKEVEFRSLNYNNVLYWKSGKQMDSKPVYFVQYKIYGDTRWSNKTDCWGISKSFCDLSKETSDNREWYYARVCAATPEVQSDWVFSQKFIPYLTTVISPPETRLWAGKASILVQLKPPHSPYKRRNGSWISMKKLHDLRYRIYITNNKLDQEKHVFEGWNRTVQIENLTPRTTYCVVTEIIMVSQARKGQQSEKKCIKTL</sequence>
<protein>
    <submittedName>
        <fullName evidence="8">Interleukin-22 receptor subunit alpha-2-like isoform X1</fullName>
    </submittedName>
</protein>
<evidence type="ECO:0000259" key="6">
    <source>
        <dbReference type="Pfam" id="PF01108"/>
    </source>
</evidence>
<evidence type="ECO:0000256" key="1">
    <source>
        <dbReference type="ARBA" id="ARBA00005399"/>
    </source>
</evidence>
<gene>
    <name evidence="8" type="primary">Il22ra2</name>
    <name evidence="8" type="ORF">AOXY_G7458</name>
</gene>
<dbReference type="InterPro" id="IPR013783">
    <property type="entry name" value="Ig-like_fold"/>
</dbReference>
<dbReference type="InterPro" id="IPR015373">
    <property type="entry name" value="Interferon/interleukin_rcp_dom"/>
</dbReference>
<evidence type="ECO:0000313" key="8">
    <source>
        <dbReference type="EMBL" id="KAK1170564.1"/>
    </source>
</evidence>
<keyword evidence="9" id="KW-1185">Reference proteome</keyword>
<dbReference type="FunFam" id="2.60.40.10:FF:000348">
    <property type="entry name" value="Interleukin 20 receptor subunit alpha"/>
    <property type="match status" value="1"/>
</dbReference>
<dbReference type="Gene3D" id="2.60.40.10">
    <property type="entry name" value="Immunoglobulins"/>
    <property type="match status" value="2"/>
</dbReference>
<evidence type="ECO:0000256" key="5">
    <source>
        <dbReference type="SAM" id="SignalP"/>
    </source>
</evidence>
<feature type="signal peptide" evidence="5">
    <location>
        <begin position="1"/>
        <end position="21"/>
    </location>
</feature>
<keyword evidence="3" id="KW-1015">Disulfide bond</keyword>
<keyword evidence="2 5" id="KW-0732">Signal</keyword>
<feature type="chain" id="PRO_5041916728" evidence="5">
    <location>
        <begin position="22"/>
        <end position="230"/>
    </location>
</feature>
<evidence type="ECO:0000256" key="4">
    <source>
        <dbReference type="ARBA" id="ARBA00023170"/>
    </source>
</evidence>
<reference evidence="8" key="1">
    <citation type="submission" date="2022-02" db="EMBL/GenBank/DDBJ databases">
        <title>Atlantic sturgeon de novo genome assembly.</title>
        <authorList>
            <person name="Stock M."/>
            <person name="Klopp C."/>
            <person name="Guiguen Y."/>
            <person name="Cabau C."/>
            <person name="Parinello H."/>
            <person name="Santidrian Yebra-Pimentel E."/>
            <person name="Kuhl H."/>
            <person name="Dirks R.P."/>
            <person name="Guessner J."/>
            <person name="Wuertz S."/>
            <person name="Du K."/>
            <person name="Schartl M."/>
        </authorList>
    </citation>
    <scope>NUCLEOTIDE SEQUENCE</scope>
    <source>
        <strain evidence="8">STURGEONOMICS-FGT-2020</strain>
        <tissue evidence="8">Whole blood</tissue>
    </source>
</reference>
<feature type="domain" description="Interferon/interleukin receptor" evidence="7">
    <location>
        <begin position="125"/>
        <end position="229"/>
    </location>
</feature>
<dbReference type="GO" id="GO:0004896">
    <property type="term" value="F:cytokine receptor activity"/>
    <property type="evidence" value="ECO:0007669"/>
    <property type="project" value="TreeGrafter"/>
</dbReference>
<evidence type="ECO:0000256" key="3">
    <source>
        <dbReference type="ARBA" id="ARBA00023157"/>
    </source>
</evidence>
<dbReference type="AlphaFoldDB" id="A0AAD8LP82"/>
<accession>A0AAD8LP82</accession>
<evidence type="ECO:0000313" key="9">
    <source>
        <dbReference type="Proteomes" id="UP001230051"/>
    </source>
</evidence>
<evidence type="ECO:0000259" key="7">
    <source>
        <dbReference type="Pfam" id="PF09294"/>
    </source>
</evidence>
<name>A0AAD8LP82_ACIOX</name>
<dbReference type="Pfam" id="PF01108">
    <property type="entry name" value="Tissue_fac"/>
    <property type="match status" value="1"/>
</dbReference>
<proteinExistence type="inferred from homology"/>